<dbReference type="Pfam" id="PF00092">
    <property type="entry name" value="VWA"/>
    <property type="match status" value="1"/>
</dbReference>
<evidence type="ECO:0008006" key="7">
    <source>
        <dbReference type="Google" id="ProtNLM"/>
    </source>
</evidence>
<evidence type="ECO:0000313" key="5">
    <source>
        <dbReference type="EMBL" id="MEQ2163873.1"/>
    </source>
</evidence>
<dbReference type="InterPro" id="IPR036116">
    <property type="entry name" value="FN3_sf"/>
</dbReference>
<feature type="domain" description="Fibronectin type-III" evidence="4">
    <location>
        <begin position="201"/>
        <end position="289"/>
    </location>
</feature>
<keyword evidence="2" id="KW-0964">Secreted</keyword>
<dbReference type="InterPro" id="IPR013783">
    <property type="entry name" value="Ig-like_fold"/>
</dbReference>
<dbReference type="SUPFAM" id="SSF53300">
    <property type="entry name" value="vWA-like"/>
    <property type="match status" value="1"/>
</dbReference>
<dbReference type="SUPFAM" id="SSF49265">
    <property type="entry name" value="Fibronectin type III"/>
    <property type="match status" value="2"/>
</dbReference>
<keyword evidence="6" id="KW-1185">Reference proteome</keyword>
<dbReference type="CDD" id="cd00063">
    <property type="entry name" value="FN3"/>
    <property type="match status" value="1"/>
</dbReference>
<feature type="domain" description="VWFA" evidence="3">
    <location>
        <begin position="13"/>
        <end position="185"/>
    </location>
</feature>
<dbReference type="SMART" id="SM00327">
    <property type="entry name" value="VWA"/>
    <property type="match status" value="1"/>
</dbReference>
<dbReference type="EMBL" id="JAHRIO010020008">
    <property type="protein sequence ID" value="MEQ2163873.1"/>
    <property type="molecule type" value="Genomic_DNA"/>
</dbReference>
<dbReference type="PROSITE" id="PS50853">
    <property type="entry name" value="FN3"/>
    <property type="match status" value="1"/>
</dbReference>
<dbReference type="SMART" id="SM00060">
    <property type="entry name" value="FN3"/>
    <property type="match status" value="1"/>
</dbReference>
<organism evidence="5 6">
    <name type="scientific">Goodea atripinnis</name>
    <dbReference type="NCBI Taxonomy" id="208336"/>
    <lineage>
        <taxon>Eukaryota</taxon>
        <taxon>Metazoa</taxon>
        <taxon>Chordata</taxon>
        <taxon>Craniata</taxon>
        <taxon>Vertebrata</taxon>
        <taxon>Euteleostomi</taxon>
        <taxon>Actinopterygii</taxon>
        <taxon>Neopterygii</taxon>
        <taxon>Teleostei</taxon>
        <taxon>Neoteleostei</taxon>
        <taxon>Acanthomorphata</taxon>
        <taxon>Ovalentaria</taxon>
        <taxon>Atherinomorphae</taxon>
        <taxon>Cyprinodontiformes</taxon>
        <taxon>Goodeidae</taxon>
        <taxon>Goodea</taxon>
    </lineage>
</organism>
<dbReference type="PRINTS" id="PR00453">
    <property type="entry name" value="VWFADOMAIN"/>
</dbReference>
<dbReference type="PANTHER" id="PTHR24020:SF17">
    <property type="entry name" value="COLLAGEN ALPHA-1(XII) CHAIN"/>
    <property type="match status" value="1"/>
</dbReference>
<comment type="caution">
    <text evidence="5">The sequence shown here is derived from an EMBL/GenBank/DDBJ whole genome shotgun (WGS) entry which is preliminary data.</text>
</comment>
<gene>
    <name evidence="5" type="ORF">GOODEAATRI_000580</name>
</gene>
<dbReference type="InterPro" id="IPR002035">
    <property type="entry name" value="VWF_A"/>
</dbReference>
<reference evidence="5 6" key="1">
    <citation type="submission" date="2021-06" db="EMBL/GenBank/DDBJ databases">
        <authorList>
            <person name="Palmer J.M."/>
        </authorList>
    </citation>
    <scope>NUCLEOTIDE SEQUENCE [LARGE SCALE GENOMIC DNA]</scope>
    <source>
        <strain evidence="5 6">GA_2019</strain>
        <tissue evidence="5">Muscle</tissue>
    </source>
</reference>
<evidence type="ECO:0000256" key="1">
    <source>
        <dbReference type="ARBA" id="ARBA00004498"/>
    </source>
</evidence>
<dbReference type="PROSITE" id="PS50234">
    <property type="entry name" value="VWFA"/>
    <property type="match status" value="1"/>
</dbReference>
<evidence type="ECO:0000313" key="6">
    <source>
        <dbReference type="Proteomes" id="UP001476798"/>
    </source>
</evidence>
<accession>A0ABV0MZM8</accession>
<dbReference type="CDD" id="cd01482">
    <property type="entry name" value="vWA_collagen_alphaI-XII-like"/>
    <property type="match status" value="1"/>
</dbReference>
<evidence type="ECO:0000259" key="4">
    <source>
        <dbReference type="PROSITE" id="PS50853"/>
    </source>
</evidence>
<comment type="subcellular location">
    <subcellularLocation>
        <location evidence="1">Secreted</location>
        <location evidence="1">Extracellular space</location>
        <location evidence="1">Extracellular matrix</location>
    </subcellularLocation>
</comment>
<protein>
    <recommendedName>
        <fullName evidence="7">Collagen alpha-1(XII) chain-like</fullName>
    </recommendedName>
</protein>
<evidence type="ECO:0000256" key="2">
    <source>
        <dbReference type="ARBA" id="ARBA00022530"/>
    </source>
</evidence>
<name>A0ABV0MZM8_9TELE</name>
<evidence type="ECO:0000259" key="3">
    <source>
        <dbReference type="PROSITE" id="PS50234"/>
    </source>
</evidence>
<proteinExistence type="predicted"/>
<keyword evidence="2" id="KW-0272">Extracellular matrix</keyword>
<dbReference type="Proteomes" id="UP001476798">
    <property type="component" value="Unassembled WGS sequence"/>
</dbReference>
<dbReference type="PANTHER" id="PTHR24020">
    <property type="entry name" value="COLLAGEN ALPHA"/>
    <property type="match status" value="1"/>
</dbReference>
<dbReference type="InterPro" id="IPR050525">
    <property type="entry name" value="ECM_Assembly_Org"/>
</dbReference>
<dbReference type="Gene3D" id="2.60.40.10">
    <property type="entry name" value="Immunoglobulins"/>
    <property type="match status" value="1"/>
</dbReference>
<dbReference type="InterPro" id="IPR003961">
    <property type="entry name" value="FN3_dom"/>
</dbReference>
<dbReference type="Pfam" id="PF00041">
    <property type="entry name" value="fn3"/>
    <property type="match status" value="1"/>
</dbReference>
<dbReference type="Gene3D" id="3.40.50.410">
    <property type="entry name" value="von Willebrand factor, type A domain"/>
    <property type="match status" value="1"/>
</dbReference>
<sequence>MSDKMCKTTAQADIVLLVDGSWSIGRLNFKTIRAFIARMVGVFNIGPDRVQIGLAQYSGDPKTEWHLNAHRTRDSLLQAVNNLPYKGGNTLTGLALNYILQNNFKTSVGMRPSARKIGVLVTDGKSQDDVIIASQSLREQGIELYAIGVKNADENELRSIATDPDDIHMYNVADFSFLLDIVDNLSDNLCNSVKGGGAPDSATDLVTSEVTHQSFRVSWTAPEGPVERYRVEYMTVSGAPQQVFVDGSTTTVVLQGLTPLTQYLVNVYSVVGEDSSDPLKGTETTLPMSAVRRMTIYDEQTTTMRVKWEEPLGASGYMLLYSTINATQPTVEQEVTQALHQDHSLAAQGEASNHI</sequence>
<dbReference type="InterPro" id="IPR036465">
    <property type="entry name" value="vWFA_dom_sf"/>
</dbReference>